<dbReference type="Gene3D" id="1.10.10.2840">
    <property type="entry name" value="PucR C-terminal helix-turn-helix domain"/>
    <property type="match status" value="1"/>
</dbReference>
<gene>
    <name evidence="3" type="ORF">CVA01_16110</name>
</gene>
<comment type="caution">
    <text evidence="3">The sequence shown here is derived from an EMBL/GenBank/DDBJ whole genome shotgun (WGS) entry which is preliminary data.</text>
</comment>
<dbReference type="Proteomes" id="UP000319986">
    <property type="component" value="Unassembled WGS sequence"/>
</dbReference>
<name>A0A4Y4C584_9CORY</name>
<sequence length="586" mass="64166">MTHPDVNNDALRRRYDRLREVHEATGSLITLRNVDGVLKEITQRARHLLRCDSVYLDLPTSDDPTVFAVRTWSGDLTPASRGTSVSRGNGVGGIVLETGEPFQVENYLSNEDIRHEAAHDDMLAGNDIATLLAVPLVFGGEITGLLFAARRRPQRFDEDDILILTALATHAAIAVRNAQIDEEKEAALARLSDAVTESERRRDVLTRSALVHGTLSDLVIQGATVREILEAIHSTLDIPVAFLDRSVPHRPRHLSVGGLVVSPEVAGRIIDSAEPSPRMRSVRTDDGQWMVVDAVTGEGVLGTLVTPENPRVDSDLGRVLERAVQSLSLCQLATRALAAADRRSATELVTKLLMSPPQLTEQLRRRASRHGIDDRGAVPLVSDINTPSALQVAADWTERSGGLFASVDDRLVILITPETTDLDIRQLTERLLRQADGNRPGNVIVGGHVGRIEHTSGEYMAACRALNFAEALGVRDSVHSVEEWSIFSTMFHEPDSAALDRFIQENIGPVLTYDARHQSSLAETAKTLLENNLSPKTVAVHLGVHPNTVNQRAARLDRLLGETWRRHPRAFVVLAALTLDALRATV</sequence>
<dbReference type="InterPro" id="IPR003018">
    <property type="entry name" value="GAF"/>
</dbReference>
<organism evidence="3 4">
    <name type="scientific">Corynebacterium variabile</name>
    <dbReference type="NCBI Taxonomy" id="1727"/>
    <lineage>
        <taxon>Bacteria</taxon>
        <taxon>Bacillati</taxon>
        <taxon>Actinomycetota</taxon>
        <taxon>Actinomycetes</taxon>
        <taxon>Mycobacteriales</taxon>
        <taxon>Corynebacteriaceae</taxon>
        <taxon>Corynebacterium</taxon>
    </lineage>
</organism>
<dbReference type="EMBL" id="BJNT01000012">
    <property type="protein sequence ID" value="GEC86297.1"/>
    <property type="molecule type" value="Genomic_DNA"/>
</dbReference>
<dbReference type="Pfam" id="PF01590">
    <property type="entry name" value="GAF"/>
    <property type="match status" value="1"/>
</dbReference>
<dbReference type="InterPro" id="IPR042070">
    <property type="entry name" value="PucR_C-HTH_sf"/>
</dbReference>
<evidence type="ECO:0000313" key="3">
    <source>
        <dbReference type="EMBL" id="GEC86297.1"/>
    </source>
</evidence>
<dbReference type="SUPFAM" id="SSF55781">
    <property type="entry name" value="GAF domain-like"/>
    <property type="match status" value="1"/>
</dbReference>
<protein>
    <recommendedName>
        <fullName evidence="2">GAF domain-containing protein</fullName>
    </recommendedName>
</protein>
<dbReference type="GeneID" id="82887746"/>
<feature type="domain" description="GAF" evidence="2">
    <location>
        <begin position="33"/>
        <end position="185"/>
    </location>
</feature>
<dbReference type="InterPro" id="IPR025736">
    <property type="entry name" value="PucR_C-HTH_dom"/>
</dbReference>
<dbReference type="Pfam" id="PF13556">
    <property type="entry name" value="HTH_30"/>
    <property type="match status" value="1"/>
</dbReference>
<dbReference type="InterPro" id="IPR029016">
    <property type="entry name" value="GAF-like_dom_sf"/>
</dbReference>
<dbReference type="Gene3D" id="3.30.450.40">
    <property type="match status" value="1"/>
</dbReference>
<evidence type="ECO:0000256" key="1">
    <source>
        <dbReference type="ARBA" id="ARBA00006754"/>
    </source>
</evidence>
<dbReference type="Pfam" id="PF17853">
    <property type="entry name" value="GGDEF_2"/>
    <property type="match status" value="1"/>
</dbReference>
<comment type="similarity">
    <text evidence="1">Belongs to the CdaR family.</text>
</comment>
<reference evidence="3 4" key="1">
    <citation type="submission" date="2019-06" db="EMBL/GenBank/DDBJ databases">
        <title>Whole genome shotgun sequence of Corynebacterium variabile NBRC 15286.</title>
        <authorList>
            <person name="Hosoyama A."/>
            <person name="Uohara A."/>
            <person name="Ohji S."/>
            <person name="Ichikawa N."/>
        </authorList>
    </citation>
    <scope>NUCLEOTIDE SEQUENCE [LARGE SCALE GENOMIC DNA]</scope>
    <source>
        <strain evidence="3 4">NBRC 15286</strain>
    </source>
</reference>
<dbReference type="PANTHER" id="PTHR33744">
    <property type="entry name" value="CARBOHYDRATE DIACID REGULATOR"/>
    <property type="match status" value="1"/>
</dbReference>
<dbReference type="RefSeq" id="WP_170209729.1">
    <property type="nucleotide sequence ID" value="NZ_BJNT01000012.1"/>
</dbReference>
<dbReference type="InterPro" id="IPR041522">
    <property type="entry name" value="CdaR_GGDEF"/>
</dbReference>
<accession>A0A4Y4C584</accession>
<dbReference type="InterPro" id="IPR051448">
    <property type="entry name" value="CdaR-like_regulators"/>
</dbReference>
<evidence type="ECO:0000313" key="4">
    <source>
        <dbReference type="Proteomes" id="UP000319986"/>
    </source>
</evidence>
<dbReference type="SMART" id="SM00065">
    <property type="entry name" value="GAF"/>
    <property type="match status" value="1"/>
</dbReference>
<proteinExistence type="inferred from homology"/>
<dbReference type="AlphaFoldDB" id="A0A4Y4C584"/>
<evidence type="ECO:0000259" key="2">
    <source>
        <dbReference type="SMART" id="SM00065"/>
    </source>
</evidence>
<dbReference type="PANTHER" id="PTHR33744:SF1">
    <property type="entry name" value="DNA-BINDING TRANSCRIPTIONAL ACTIVATOR ADER"/>
    <property type="match status" value="1"/>
</dbReference>